<proteinExistence type="inferred from homology"/>
<dbReference type="NCBIfam" id="NF004637">
    <property type="entry name" value="PRK05986.1"/>
    <property type="match status" value="1"/>
</dbReference>
<dbReference type="EC" id="2.5.1.17" evidence="3 8"/>
<keyword evidence="8 9" id="KW-0808">Transferase</keyword>
<reference evidence="9 10" key="1">
    <citation type="submission" date="2016-11" db="EMBL/GenBank/DDBJ databases">
        <authorList>
            <person name="Jaros S."/>
            <person name="Januszkiewicz K."/>
            <person name="Wedrychowicz H."/>
        </authorList>
    </citation>
    <scope>NUCLEOTIDE SEQUENCE [LARGE SCALE GENOMIC DNA]</scope>
    <source>
        <strain evidence="9">NVI 5450</strain>
    </source>
</reference>
<comment type="catalytic activity">
    <reaction evidence="6 8">
        <text>2 cob(II)yrinate a,c diamide + reduced [electron-transfer flavoprotein] + 2 ATP = 2 adenosylcob(III)yrinate a,c-diamide + 2 triphosphate + oxidized [electron-transfer flavoprotein] + 3 H(+)</text>
        <dbReference type="Rhea" id="RHEA:11528"/>
        <dbReference type="Rhea" id="RHEA-COMP:10685"/>
        <dbReference type="Rhea" id="RHEA-COMP:10686"/>
        <dbReference type="ChEBI" id="CHEBI:15378"/>
        <dbReference type="ChEBI" id="CHEBI:18036"/>
        <dbReference type="ChEBI" id="CHEBI:30616"/>
        <dbReference type="ChEBI" id="CHEBI:57692"/>
        <dbReference type="ChEBI" id="CHEBI:58307"/>
        <dbReference type="ChEBI" id="CHEBI:58503"/>
        <dbReference type="ChEBI" id="CHEBI:58537"/>
        <dbReference type="EC" id="2.5.1.17"/>
    </reaction>
</comment>
<dbReference type="CDD" id="cd00561">
    <property type="entry name" value="CobA_ACA"/>
    <property type="match status" value="1"/>
</dbReference>
<keyword evidence="8" id="KW-0547">Nucleotide-binding</keyword>
<dbReference type="SUPFAM" id="SSF52540">
    <property type="entry name" value="P-loop containing nucleoside triphosphate hydrolases"/>
    <property type="match status" value="1"/>
</dbReference>
<dbReference type="Gene3D" id="3.40.50.300">
    <property type="entry name" value="P-loop containing nucleotide triphosphate hydrolases"/>
    <property type="match status" value="1"/>
</dbReference>
<dbReference type="InterPro" id="IPR027417">
    <property type="entry name" value="P-loop_NTPase"/>
</dbReference>
<evidence type="ECO:0000256" key="5">
    <source>
        <dbReference type="ARBA" id="ARBA00024929"/>
    </source>
</evidence>
<evidence type="ECO:0000313" key="10">
    <source>
        <dbReference type="Proteomes" id="UP000183794"/>
    </source>
</evidence>
<evidence type="ECO:0000256" key="1">
    <source>
        <dbReference type="ARBA" id="ARBA00005121"/>
    </source>
</evidence>
<keyword evidence="8" id="KW-0067">ATP-binding</keyword>
<dbReference type="UniPathway" id="UPA00148">
    <property type="reaction ID" value="UER00233"/>
</dbReference>
<dbReference type="AlphaFoldDB" id="A0A1L0A081"/>
<evidence type="ECO:0000256" key="2">
    <source>
        <dbReference type="ARBA" id="ARBA00007487"/>
    </source>
</evidence>
<dbReference type="GO" id="GO:0005524">
    <property type="term" value="F:ATP binding"/>
    <property type="evidence" value="ECO:0007669"/>
    <property type="project" value="UniProtKB-UniRule"/>
</dbReference>
<evidence type="ECO:0000256" key="7">
    <source>
        <dbReference type="ARBA" id="ARBA00048692"/>
    </source>
</evidence>
<dbReference type="InterPro" id="IPR003724">
    <property type="entry name" value="CblAdoTrfase_CobA"/>
</dbReference>
<dbReference type="PANTHER" id="PTHR46638">
    <property type="entry name" value="CORRINOID ADENOSYLTRANSFERASE"/>
    <property type="match status" value="1"/>
</dbReference>
<dbReference type="GO" id="GO:0009236">
    <property type="term" value="P:cobalamin biosynthetic process"/>
    <property type="evidence" value="ECO:0007669"/>
    <property type="project" value="UniProtKB-UniRule"/>
</dbReference>
<evidence type="ECO:0000256" key="8">
    <source>
        <dbReference type="PIRNR" id="PIRNR015617"/>
    </source>
</evidence>
<evidence type="ECO:0000313" key="9">
    <source>
        <dbReference type="EMBL" id="SGZ05479.1"/>
    </source>
</evidence>
<comment type="catalytic activity">
    <reaction evidence="7 8">
        <text>2 cob(II)alamin + reduced [electron-transfer flavoprotein] + 2 ATP = 2 adenosylcob(III)alamin + 2 triphosphate + oxidized [electron-transfer flavoprotein] + 3 H(+)</text>
        <dbReference type="Rhea" id="RHEA:28671"/>
        <dbReference type="Rhea" id="RHEA-COMP:10685"/>
        <dbReference type="Rhea" id="RHEA-COMP:10686"/>
        <dbReference type="ChEBI" id="CHEBI:15378"/>
        <dbReference type="ChEBI" id="CHEBI:16304"/>
        <dbReference type="ChEBI" id="CHEBI:18036"/>
        <dbReference type="ChEBI" id="CHEBI:18408"/>
        <dbReference type="ChEBI" id="CHEBI:30616"/>
        <dbReference type="ChEBI" id="CHEBI:57692"/>
        <dbReference type="ChEBI" id="CHEBI:58307"/>
        <dbReference type="EC" id="2.5.1.17"/>
    </reaction>
</comment>
<comment type="pathway">
    <text evidence="1 8">Cofactor biosynthesis; adenosylcobalamin biosynthesis; adenosylcobalamin from cob(II)yrinate a,c-diamide: step 2/7.</text>
</comment>
<evidence type="ECO:0000256" key="4">
    <source>
        <dbReference type="ARBA" id="ARBA00023244"/>
    </source>
</evidence>
<dbReference type="OrthoDB" id="9810309at2"/>
<dbReference type="Pfam" id="PF02572">
    <property type="entry name" value="CobA_CobO_BtuR"/>
    <property type="match status" value="1"/>
</dbReference>
<dbReference type="RefSeq" id="WP_075518302.1">
    <property type="nucleotide sequence ID" value="NZ_FPLD01000076.1"/>
</dbReference>
<protein>
    <recommendedName>
        <fullName evidence="3 8">Corrinoid adenosyltransferase</fullName>
        <ecNumber evidence="3 8">2.5.1.17</ecNumber>
    </recommendedName>
    <alternativeName>
        <fullName evidence="8">Cob(II)alamin adenosyltransferase</fullName>
    </alternativeName>
    <alternativeName>
        <fullName evidence="8">Cob(II)yrinic acid a,c-diamide adenosyltransferase</fullName>
    </alternativeName>
</protein>
<dbReference type="PANTHER" id="PTHR46638:SF1">
    <property type="entry name" value="CORRINOID ADENOSYLTRANSFERASE"/>
    <property type="match status" value="1"/>
</dbReference>
<sequence length="202" mass="22526">MTEEHNQDKHQQKMQKIQDTVAKRVNKATEERGVLIVMTGNGKGKTCAGFGNVIRCIGHGFNAGVVQFIKGTWEAGEVKFIQQVRPDMPYHAMKTGFTWDTQDKAADIAAAEAAWVHAKAMLANPELKMVLLDELTYMLSYQYLDLEEVLSAIRNRPADQTVIVTGRSAHKDLVAIADTVSEVREEKHAFRSGIKAQIGIDW</sequence>
<gene>
    <name evidence="9" type="ORF">NVI5450_2915</name>
</gene>
<keyword evidence="8" id="KW-0169">Cobalamin biosynthesis</keyword>
<comment type="subcellular location">
    <subcellularLocation>
        <location evidence="8">Cytoplasm</location>
    </subcellularLocation>
</comment>
<dbReference type="Proteomes" id="UP000183794">
    <property type="component" value="Unassembled WGS sequence"/>
</dbReference>
<name>A0A1L0A081_9GAMM</name>
<accession>A0A1L0A081</accession>
<dbReference type="GO" id="GO:0006779">
    <property type="term" value="P:porphyrin-containing compound biosynthetic process"/>
    <property type="evidence" value="ECO:0007669"/>
    <property type="project" value="UniProtKB-UniRule"/>
</dbReference>
<dbReference type="PIRSF" id="PIRSF015617">
    <property type="entry name" value="Adensltrnsf_CobA"/>
    <property type="match status" value="1"/>
</dbReference>
<comment type="function">
    <text evidence="5 8">Required for both de novo synthesis of the corrin ring for the assimilation of exogenous corrinoids. Participates in the adenosylation of a variety of incomplete and complete corrinoids.</text>
</comment>
<keyword evidence="4 8" id="KW-0627">Porphyrin biosynthesis</keyword>
<keyword evidence="8" id="KW-0963">Cytoplasm</keyword>
<organism evidence="9 10">
    <name type="scientific">Moritella viscosa</name>
    <dbReference type="NCBI Taxonomy" id="80854"/>
    <lineage>
        <taxon>Bacteria</taxon>
        <taxon>Pseudomonadati</taxon>
        <taxon>Pseudomonadota</taxon>
        <taxon>Gammaproteobacteria</taxon>
        <taxon>Alteromonadales</taxon>
        <taxon>Moritellaceae</taxon>
        <taxon>Moritella</taxon>
    </lineage>
</organism>
<dbReference type="NCBIfam" id="TIGR00708">
    <property type="entry name" value="cobA"/>
    <property type="match status" value="1"/>
</dbReference>
<evidence type="ECO:0000256" key="6">
    <source>
        <dbReference type="ARBA" id="ARBA00048555"/>
    </source>
</evidence>
<evidence type="ECO:0000256" key="3">
    <source>
        <dbReference type="ARBA" id="ARBA00012454"/>
    </source>
</evidence>
<dbReference type="GO" id="GO:0005737">
    <property type="term" value="C:cytoplasm"/>
    <property type="evidence" value="ECO:0007669"/>
    <property type="project" value="UniProtKB-SubCell"/>
</dbReference>
<dbReference type="GO" id="GO:0008817">
    <property type="term" value="F:corrinoid adenosyltransferase activity"/>
    <property type="evidence" value="ECO:0007669"/>
    <property type="project" value="UniProtKB-UniRule"/>
</dbReference>
<dbReference type="EMBL" id="FPLD01000076">
    <property type="protein sequence ID" value="SGZ05479.1"/>
    <property type="molecule type" value="Genomic_DNA"/>
</dbReference>
<comment type="similarity">
    <text evidence="2 8">Belongs to the Cob(I)alamin adenosyltransferase family.</text>
</comment>